<dbReference type="GO" id="GO:0003677">
    <property type="term" value="F:DNA binding"/>
    <property type="evidence" value="ECO:0007669"/>
    <property type="project" value="UniProtKB-KW"/>
</dbReference>
<keyword evidence="7" id="KW-1185">Reference proteome</keyword>
<dbReference type="PROSITE" id="PS50931">
    <property type="entry name" value="HTH_LYSR"/>
    <property type="match status" value="1"/>
</dbReference>
<dbReference type="Proteomes" id="UP000535501">
    <property type="component" value="Unassembled WGS sequence"/>
</dbReference>
<dbReference type="PANTHER" id="PTHR30419">
    <property type="entry name" value="HTH-TYPE TRANSCRIPTIONAL REGULATOR YBHD"/>
    <property type="match status" value="1"/>
</dbReference>
<keyword evidence="3 6" id="KW-0238">DNA-binding</keyword>
<evidence type="ECO:0000313" key="7">
    <source>
        <dbReference type="Proteomes" id="UP000535501"/>
    </source>
</evidence>
<dbReference type="AlphaFoldDB" id="A0A7W9Z3I8"/>
<evidence type="ECO:0000256" key="4">
    <source>
        <dbReference type="ARBA" id="ARBA00023163"/>
    </source>
</evidence>
<reference evidence="6 7" key="1">
    <citation type="submission" date="2020-08" db="EMBL/GenBank/DDBJ databases">
        <title>Genomic Encyclopedia of Type Strains, Phase IV (KMG-IV): sequencing the most valuable type-strain genomes for metagenomic binning, comparative biology and taxonomic classification.</title>
        <authorList>
            <person name="Goeker M."/>
        </authorList>
    </citation>
    <scope>NUCLEOTIDE SEQUENCE [LARGE SCALE GENOMIC DNA]</scope>
    <source>
        <strain evidence="6 7">DSM 102134</strain>
    </source>
</reference>
<dbReference type="InterPro" id="IPR050950">
    <property type="entry name" value="HTH-type_LysR_regulators"/>
</dbReference>
<dbReference type="GO" id="GO:0003700">
    <property type="term" value="F:DNA-binding transcription factor activity"/>
    <property type="evidence" value="ECO:0007669"/>
    <property type="project" value="InterPro"/>
</dbReference>
<dbReference type="EMBL" id="JACHEJ010000036">
    <property type="protein sequence ID" value="MBB6182506.1"/>
    <property type="molecule type" value="Genomic_DNA"/>
</dbReference>
<dbReference type="InterPro" id="IPR036388">
    <property type="entry name" value="WH-like_DNA-bd_sf"/>
</dbReference>
<dbReference type="RefSeq" id="WP_235864170.1">
    <property type="nucleotide sequence ID" value="NZ_JACHEJ010000036.1"/>
</dbReference>
<comment type="caution">
    <text evidence="6">The sequence shown here is derived from an EMBL/GenBank/DDBJ whole genome shotgun (WGS) entry which is preliminary data.</text>
</comment>
<gene>
    <name evidence="6" type="ORF">HNQ75_004495</name>
</gene>
<dbReference type="InterPro" id="IPR005119">
    <property type="entry name" value="LysR_subst-bd"/>
</dbReference>
<evidence type="ECO:0000256" key="1">
    <source>
        <dbReference type="ARBA" id="ARBA00009437"/>
    </source>
</evidence>
<evidence type="ECO:0000313" key="6">
    <source>
        <dbReference type="EMBL" id="MBB6182506.1"/>
    </source>
</evidence>
<comment type="similarity">
    <text evidence="1">Belongs to the LysR transcriptional regulatory family.</text>
</comment>
<dbReference type="PANTHER" id="PTHR30419:SF8">
    <property type="entry name" value="NITROGEN ASSIMILATION TRANSCRIPTIONAL ACTIVATOR-RELATED"/>
    <property type="match status" value="1"/>
</dbReference>
<dbReference type="SUPFAM" id="SSF46785">
    <property type="entry name" value="Winged helix' DNA-binding domain"/>
    <property type="match status" value="1"/>
</dbReference>
<sequence length="316" mass="35627">MEIELMPRIYSNPMIRLSMRQLLLISAIDDNGSLKRASELIGMSQPRATKALQEAEELTGTQLFNRTNRGLNPTPAGECMIRHAKTMLSQLKAMEEEINTASDSGWARLRIGTIMGAVPYLTETISSFLRRFPRTSFEILEDTSVELFRQLDRGLLDLIIGRSSMIATPQLYHVTAFHDERLAVVANRAHPLVDRKRVRLTDLEDSRWIVYTAAMPMRLLLEQEFRQAGLQMPPGLMETRSALTTISLIQAEPNTVALLSSDVAEFFVNFGMASILPMHLRSKSEPYEVITRRSVEQSTHVQAFINDLLAGAMGRH</sequence>
<evidence type="ECO:0000259" key="5">
    <source>
        <dbReference type="PROSITE" id="PS50931"/>
    </source>
</evidence>
<dbReference type="Gene3D" id="1.10.10.10">
    <property type="entry name" value="Winged helix-like DNA-binding domain superfamily/Winged helix DNA-binding domain"/>
    <property type="match status" value="1"/>
</dbReference>
<accession>A0A7W9Z3I8</accession>
<dbReference type="Pfam" id="PF03466">
    <property type="entry name" value="LysR_substrate"/>
    <property type="match status" value="1"/>
</dbReference>
<evidence type="ECO:0000256" key="3">
    <source>
        <dbReference type="ARBA" id="ARBA00023125"/>
    </source>
</evidence>
<dbReference type="GO" id="GO:0005829">
    <property type="term" value="C:cytosol"/>
    <property type="evidence" value="ECO:0007669"/>
    <property type="project" value="TreeGrafter"/>
</dbReference>
<keyword evidence="4" id="KW-0804">Transcription</keyword>
<dbReference type="SUPFAM" id="SSF53850">
    <property type="entry name" value="Periplasmic binding protein-like II"/>
    <property type="match status" value="1"/>
</dbReference>
<organism evidence="6 7">
    <name type="scientific">Pseudorhizobium flavum</name>
    <dbReference type="NCBI Taxonomy" id="1335061"/>
    <lineage>
        <taxon>Bacteria</taxon>
        <taxon>Pseudomonadati</taxon>
        <taxon>Pseudomonadota</taxon>
        <taxon>Alphaproteobacteria</taxon>
        <taxon>Hyphomicrobiales</taxon>
        <taxon>Rhizobiaceae</taxon>
        <taxon>Rhizobium/Agrobacterium group</taxon>
        <taxon>Pseudorhizobium</taxon>
    </lineage>
</organism>
<dbReference type="Gene3D" id="3.40.190.290">
    <property type="match status" value="1"/>
</dbReference>
<feature type="domain" description="HTH lysR-type" evidence="5">
    <location>
        <begin position="17"/>
        <end position="74"/>
    </location>
</feature>
<dbReference type="Pfam" id="PF00126">
    <property type="entry name" value="HTH_1"/>
    <property type="match status" value="1"/>
</dbReference>
<dbReference type="InterPro" id="IPR000847">
    <property type="entry name" value="LysR_HTH_N"/>
</dbReference>
<proteinExistence type="inferred from homology"/>
<protein>
    <submittedName>
        <fullName evidence="6">DNA-binding transcriptional LysR family regulator</fullName>
    </submittedName>
</protein>
<name>A0A7W9Z3I8_9HYPH</name>
<dbReference type="InterPro" id="IPR036390">
    <property type="entry name" value="WH_DNA-bd_sf"/>
</dbReference>
<evidence type="ECO:0000256" key="2">
    <source>
        <dbReference type="ARBA" id="ARBA00023015"/>
    </source>
</evidence>
<keyword evidence="2" id="KW-0805">Transcription regulation</keyword>